<reference evidence="1 2" key="1">
    <citation type="submission" date="2022-03" db="EMBL/GenBank/DDBJ databases">
        <title>Chryseobacterium sp. isolated from particulate matters in swine house.</title>
        <authorList>
            <person name="Won M."/>
            <person name="Kim S.-J."/>
            <person name="Kwon S.-W."/>
        </authorList>
    </citation>
    <scope>NUCLEOTIDE SEQUENCE [LARGE SCALE GENOMIC DNA]</scope>
    <source>
        <strain evidence="1 2">SC2-2</strain>
    </source>
</reference>
<name>A0ABY4BNC6_9FLAO</name>
<sequence length="102" mass="12333">MAIFSQNDKQTRLDFRDYNFQRPNRFVPYKLPRNIEEKLRKMIIELKLITCSIDMIVTKNWEYYFLEINPVGQFGMVSRPCNYFLEKKVGKILTNTHHEKKA</sequence>
<evidence type="ECO:0000313" key="1">
    <source>
        <dbReference type="EMBL" id="UOE40677.1"/>
    </source>
</evidence>
<dbReference type="Proteomes" id="UP000831460">
    <property type="component" value="Chromosome"/>
</dbReference>
<keyword evidence="2" id="KW-1185">Reference proteome</keyword>
<evidence type="ECO:0008006" key="3">
    <source>
        <dbReference type="Google" id="ProtNLM"/>
    </source>
</evidence>
<organism evidence="1 2">
    <name type="scientific">Chryseobacterium suipulveris</name>
    <dbReference type="NCBI Taxonomy" id="2929800"/>
    <lineage>
        <taxon>Bacteria</taxon>
        <taxon>Pseudomonadati</taxon>
        <taxon>Bacteroidota</taxon>
        <taxon>Flavobacteriia</taxon>
        <taxon>Flavobacteriales</taxon>
        <taxon>Weeksellaceae</taxon>
        <taxon>Chryseobacterium group</taxon>
        <taxon>Chryseobacterium</taxon>
    </lineage>
</organism>
<proteinExistence type="predicted"/>
<protein>
    <recommendedName>
        <fullName evidence="3">Grasp-with-spasm system ATP-grasp peptide maturase</fullName>
    </recommendedName>
</protein>
<dbReference type="SUPFAM" id="SSF56059">
    <property type="entry name" value="Glutathione synthetase ATP-binding domain-like"/>
    <property type="match status" value="1"/>
</dbReference>
<evidence type="ECO:0000313" key="2">
    <source>
        <dbReference type="Proteomes" id="UP000831460"/>
    </source>
</evidence>
<dbReference type="RefSeq" id="WP_243548647.1">
    <property type="nucleotide sequence ID" value="NZ_CP094532.1"/>
</dbReference>
<accession>A0ABY4BNC6</accession>
<gene>
    <name evidence="1" type="ORF">MTP09_12325</name>
</gene>
<dbReference type="EMBL" id="CP094532">
    <property type="protein sequence ID" value="UOE40677.1"/>
    <property type="molecule type" value="Genomic_DNA"/>
</dbReference>
<dbReference type="Gene3D" id="3.30.470.20">
    <property type="entry name" value="ATP-grasp fold, B domain"/>
    <property type="match status" value="1"/>
</dbReference>